<proteinExistence type="predicted"/>
<keyword evidence="3" id="KW-1185">Reference proteome</keyword>
<dbReference type="Proteomes" id="UP000440578">
    <property type="component" value="Unassembled WGS sequence"/>
</dbReference>
<evidence type="ECO:0000256" key="1">
    <source>
        <dbReference type="SAM" id="MobiDB-lite"/>
    </source>
</evidence>
<dbReference type="EMBL" id="VIIS01000925">
    <property type="protein sequence ID" value="KAF0303620.1"/>
    <property type="molecule type" value="Genomic_DNA"/>
</dbReference>
<name>A0A6A4WJ15_AMPAM</name>
<dbReference type="GO" id="GO:0016301">
    <property type="term" value="F:kinase activity"/>
    <property type="evidence" value="ECO:0007669"/>
    <property type="project" value="UniProtKB-KW"/>
</dbReference>
<organism evidence="2 3">
    <name type="scientific">Amphibalanus amphitrite</name>
    <name type="common">Striped barnacle</name>
    <name type="synonym">Balanus amphitrite</name>
    <dbReference type="NCBI Taxonomy" id="1232801"/>
    <lineage>
        <taxon>Eukaryota</taxon>
        <taxon>Metazoa</taxon>
        <taxon>Ecdysozoa</taxon>
        <taxon>Arthropoda</taxon>
        <taxon>Crustacea</taxon>
        <taxon>Multicrustacea</taxon>
        <taxon>Cirripedia</taxon>
        <taxon>Thoracica</taxon>
        <taxon>Thoracicalcarea</taxon>
        <taxon>Balanomorpha</taxon>
        <taxon>Balanoidea</taxon>
        <taxon>Balanidae</taxon>
        <taxon>Amphibalaninae</taxon>
        <taxon>Amphibalanus</taxon>
    </lineage>
</organism>
<sequence length="182" mass="20432">MFDTPVGEDEPADSGSEGAGVEAHLRTRPLTEVYHLWRLAGGDLEAELRNQGRVKGKPPILTVPNVVTLEGETFGVRRDRDTLYDPSEIALPLEPLLRRLSDVTAAAFYPLLEKRMGPVLHSQSQMELQETAQLPLVIRESDIEYQLHRITLFSRLTQEPKNGCTNIHTTFTILRAFVVEVC</sequence>
<gene>
    <name evidence="2" type="primary">TBCK_1</name>
    <name evidence="2" type="ORF">FJT64_002853</name>
</gene>
<dbReference type="AlphaFoldDB" id="A0A6A4WJ15"/>
<evidence type="ECO:0000313" key="2">
    <source>
        <dbReference type="EMBL" id="KAF0303620.1"/>
    </source>
</evidence>
<accession>A0A6A4WJ15</accession>
<feature type="compositionally biased region" description="Acidic residues" evidence="1">
    <location>
        <begin position="1"/>
        <end position="12"/>
    </location>
</feature>
<comment type="caution">
    <text evidence="2">The sequence shown here is derived from an EMBL/GenBank/DDBJ whole genome shotgun (WGS) entry which is preliminary data.</text>
</comment>
<protein>
    <submittedName>
        <fullName evidence="2">TBC domain-containing protein kinase-like protein</fullName>
    </submittedName>
</protein>
<reference evidence="2 3" key="1">
    <citation type="submission" date="2019-07" db="EMBL/GenBank/DDBJ databases">
        <title>Draft genome assembly of a fouling barnacle, Amphibalanus amphitrite (Darwin, 1854): The first reference genome for Thecostraca.</title>
        <authorList>
            <person name="Kim W."/>
        </authorList>
    </citation>
    <scope>NUCLEOTIDE SEQUENCE [LARGE SCALE GENOMIC DNA]</scope>
    <source>
        <strain evidence="2">SNU_AA5</strain>
        <tissue evidence="2">Soma without cirri and trophi</tissue>
    </source>
</reference>
<dbReference type="OrthoDB" id="1668230at2759"/>
<keyword evidence="2" id="KW-0808">Transferase</keyword>
<evidence type="ECO:0000313" key="3">
    <source>
        <dbReference type="Proteomes" id="UP000440578"/>
    </source>
</evidence>
<keyword evidence="2" id="KW-0418">Kinase</keyword>
<feature type="region of interest" description="Disordered" evidence="1">
    <location>
        <begin position="1"/>
        <end position="24"/>
    </location>
</feature>